<proteinExistence type="predicted"/>
<dbReference type="InterPro" id="IPR036396">
    <property type="entry name" value="Cyt_P450_sf"/>
</dbReference>
<evidence type="ECO:0000313" key="3">
    <source>
        <dbReference type="Proteomes" id="UP001610446"/>
    </source>
</evidence>
<dbReference type="Gene3D" id="1.10.630.10">
    <property type="entry name" value="Cytochrome P450"/>
    <property type="match status" value="1"/>
</dbReference>
<comment type="caution">
    <text evidence="2">The sequence shown here is derived from an EMBL/GenBank/DDBJ whole genome shotgun (WGS) entry which is preliminary data.</text>
</comment>
<sequence length="333" mass="37891">MEALRLSGLSPVVQDVCFWTAIIFVLASVLYFYLLPKSIKGIPHNAAAIRLLLGDIPALEREAGDNSLGWMDQQARKFSRPICQLFILPFGKPIVYVSDFYEAQDILLRRKEFDRSDYSIALLKPRAEHHYVILKTGQEWKRQRRLLQDLMTPKFLHDVAARNIYTSRIESFAADKDIYFTALDAVLDFIFGENYPDRALPPQIKAALELGRRATSSEETLESAETAFDFSSANVSEGISAILQASDTLAEPSERRVRRIRHVFVKDQVFKSIEALQSNEANDGNDWVGSAIDLVMQRERLFAKNEDREPQLWSGIMHDEAQAELNTPVDPEL</sequence>
<evidence type="ECO:0000256" key="1">
    <source>
        <dbReference type="SAM" id="Phobius"/>
    </source>
</evidence>
<dbReference type="EMBL" id="JBFXLU010000051">
    <property type="protein sequence ID" value="KAL2848182.1"/>
    <property type="molecule type" value="Genomic_DNA"/>
</dbReference>
<name>A0ABR4K7A6_9EURO</name>
<keyword evidence="1" id="KW-0812">Transmembrane</keyword>
<keyword evidence="3" id="KW-1185">Reference proteome</keyword>
<protein>
    <recommendedName>
        <fullName evidence="4">Cytochrome P450</fullName>
    </recommendedName>
</protein>
<accession>A0ABR4K7A6</accession>
<feature type="transmembrane region" description="Helical" evidence="1">
    <location>
        <begin position="12"/>
        <end position="34"/>
    </location>
</feature>
<gene>
    <name evidence="2" type="ORF">BJY01DRAFT_246507</name>
</gene>
<keyword evidence="1" id="KW-1133">Transmembrane helix</keyword>
<dbReference type="Proteomes" id="UP001610446">
    <property type="component" value="Unassembled WGS sequence"/>
</dbReference>
<organism evidence="2 3">
    <name type="scientific">Aspergillus pseudoustus</name>
    <dbReference type="NCBI Taxonomy" id="1810923"/>
    <lineage>
        <taxon>Eukaryota</taxon>
        <taxon>Fungi</taxon>
        <taxon>Dikarya</taxon>
        <taxon>Ascomycota</taxon>
        <taxon>Pezizomycotina</taxon>
        <taxon>Eurotiomycetes</taxon>
        <taxon>Eurotiomycetidae</taxon>
        <taxon>Eurotiales</taxon>
        <taxon>Aspergillaceae</taxon>
        <taxon>Aspergillus</taxon>
        <taxon>Aspergillus subgen. Nidulantes</taxon>
    </lineage>
</organism>
<reference evidence="2 3" key="1">
    <citation type="submission" date="2024-07" db="EMBL/GenBank/DDBJ databases">
        <title>Section-level genome sequencing and comparative genomics of Aspergillus sections Usti and Cavernicolus.</title>
        <authorList>
            <consortium name="Lawrence Berkeley National Laboratory"/>
            <person name="Nybo J.L."/>
            <person name="Vesth T.C."/>
            <person name="Theobald S."/>
            <person name="Frisvad J.C."/>
            <person name="Larsen T.O."/>
            <person name="Kjaerboelling I."/>
            <person name="Rothschild-Mancinelli K."/>
            <person name="Lyhne E.K."/>
            <person name="Kogle M.E."/>
            <person name="Barry K."/>
            <person name="Clum A."/>
            <person name="Na H."/>
            <person name="Ledsgaard L."/>
            <person name="Lin J."/>
            <person name="Lipzen A."/>
            <person name="Kuo A."/>
            <person name="Riley R."/>
            <person name="Mondo S."/>
            <person name="Labutti K."/>
            <person name="Haridas S."/>
            <person name="Pangalinan J."/>
            <person name="Salamov A.A."/>
            <person name="Simmons B.A."/>
            <person name="Magnuson J.K."/>
            <person name="Chen J."/>
            <person name="Drula E."/>
            <person name="Henrissat B."/>
            <person name="Wiebenga A."/>
            <person name="Lubbers R.J."/>
            <person name="Gomes A.C."/>
            <person name="Makela M.R."/>
            <person name="Stajich J."/>
            <person name="Grigoriev I.V."/>
            <person name="Mortensen U.H."/>
            <person name="De Vries R.P."/>
            <person name="Baker S.E."/>
            <person name="Andersen M.R."/>
        </authorList>
    </citation>
    <scope>NUCLEOTIDE SEQUENCE [LARGE SCALE GENOMIC DNA]</scope>
    <source>
        <strain evidence="2 3">CBS 123904</strain>
    </source>
</reference>
<keyword evidence="1" id="KW-0472">Membrane</keyword>
<dbReference type="SUPFAM" id="SSF48264">
    <property type="entry name" value="Cytochrome P450"/>
    <property type="match status" value="1"/>
</dbReference>
<evidence type="ECO:0000313" key="2">
    <source>
        <dbReference type="EMBL" id="KAL2848182.1"/>
    </source>
</evidence>
<evidence type="ECO:0008006" key="4">
    <source>
        <dbReference type="Google" id="ProtNLM"/>
    </source>
</evidence>